<dbReference type="EMBL" id="JAAIIH010000001">
    <property type="protein sequence ID" value="NMM99945.1"/>
    <property type="molecule type" value="Genomic_DNA"/>
</dbReference>
<feature type="transmembrane region" description="Helical" evidence="6">
    <location>
        <begin position="767"/>
        <end position="790"/>
    </location>
</feature>
<feature type="transmembrane region" description="Helical" evidence="6">
    <location>
        <begin position="618"/>
        <end position="644"/>
    </location>
</feature>
<organism evidence="7 8">
    <name type="scientific">Bifidobacterium moraviense</name>
    <dbReference type="NCBI Taxonomy" id="2675323"/>
    <lineage>
        <taxon>Bacteria</taxon>
        <taxon>Bacillati</taxon>
        <taxon>Actinomycetota</taxon>
        <taxon>Actinomycetes</taxon>
        <taxon>Bifidobacteriales</taxon>
        <taxon>Bifidobacteriaceae</taxon>
        <taxon>Bifidobacterium</taxon>
    </lineage>
</organism>
<protein>
    <submittedName>
        <fullName evidence="7">Lysylphosphatidylglycerol synthase TM region</fullName>
    </submittedName>
</protein>
<evidence type="ECO:0000256" key="5">
    <source>
        <dbReference type="ARBA" id="ARBA00023136"/>
    </source>
</evidence>
<accession>A0A7Y0HX62</accession>
<evidence type="ECO:0000256" key="6">
    <source>
        <dbReference type="SAM" id="Phobius"/>
    </source>
</evidence>
<feature type="transmembrane region" description="Helical" evidence="6">
    <location>
        <begin position="656"/>
        <end position="676"/>
    </location>
</feature>
<keyword evidence="2" id="KW-1003">Cell membrane</keyword>
<evidence type="ECO:0000256" key="1">
    <source>
        <dbReference type="ARBA" id="ARBA00004651"/>
    </source>
</evidence>
<feature type="transmembrane region" description="Helical" evidence="6">
    <location>
        <begin position="24"/>
        <end position="48"/>
    </location>
</feature>
<keyword evidence="8" id="KW-1185">Reference proteome</keyword>
<feature type="transmembrane region" description="Helical" evidence="6">
    <location>
        <begin position="172"/>
        <end position="197"/>
    </location>
</feature>
<feature type="transmembrane region" description="Helical" evidence="6">
    <location>
        <begin position="546"/>
        <end position="571"/>
    </location>
</feature>
<evidence type="ECO:0000256" key="4">
    <source>
        <dbReference type="ARBA" id="ARBA00022989"/>
    </source>
</evidence>
<keyword evidence="5 6" id="KW-0472">Membrane</keyword>
<comment type="caution">
    <text evidence="7">The sequence shown here is derived from an EMBL/GenBank/DDBJ whole genome shotgun (WGS) entry which is preliminary data.</text>
</comment>
<comment type="subcellular location">
    <subcellularLocation>
        <location evidence="1">Cell membrane</location>
        <topology evidence="1">Multi-pass membrane protein</topology>
    </subcellularLocation>
</comment>
<reference evidence="7 8" key="1">
    <citation type="submission" date="2020-02" db="EMBL/GenBank/DDBJ databases">
        <title>Characterization of phylogenetic diversity of novel bifidobacterial species isolated in Czech ZOOs.</title>
        <authorList>
            <person name="Lugli G.A."/>
            <person name="Vera N.B."/>
            <person name="Ventura M."/>
        </authorList>
    </citation>
    <scope>NUCLEOTIDE SEQUENCE [LARGE SCALE GENOMIC DNA]</scope>
    <source>
        <strain evidence="7 8">DSM 109958</strain>
    </source>
</reference>
<dbReference type="PANTHER" id="PTHR39087:SF2">
    <property type="entry name" value="UPF0104 MEMBRANE PROTEIN MJ1595"/>
    <property type="match status" value="1"/>
</dbReference>
<dbReference type="InterPro" id="IPR022791">
    <property type="entry name" value="L-PG_synthase/AglD"/>
</dbReference>
<dbReference type="Proteomes" id="UP000588277">
    <property type="component" value="Unassembled WGS sequence"/>
</dbReference>
<evidence type="ECO:0000256" key="2">
    <source>
        <dbReference type="ARBA" id="ARBA00022475"/>
    </source>
</evidence>
<dbReference type="PANTHER" id="PTHR39087">
    <property type="entry name" value="UPF0104 MEMBRANE PROTEIN MJ1595"/>
    <property type="match status" value="1"/>
</dbReference>
<evidence type="ECO:0000256" key="3">
    <source>
        <dbReference type="ARBA" id="ARBA00022692"/>
    </source>
</evidence>
<keyword evidence="3 6" id="KW-0812">Transmembrane</keyword>
<dbReference type="RefSeq" id="WP_169275082.1">
    <property type="nucleotide sequence ID" value="NZ_JAAIIH010000001.1"/>
</dbReference>
<gene>
    <name evidence="7" type="ORF">G1C96_0523</name>
</gene>
<proteinExistence type="predicted"/>
<keyword evidence="4 6" id="KW-1133">Transmembrane helix</keyword>
<feature type="transmembrane region" description="Helical" evidence="6">
    <location>
        <begin position="102"/>
        <end position="123"/>
    </location>
</feature>
<sequence>MPTNDAQARIHDTPPRRVRDFVDLARLVAALLMAVAVMLACVFMRGLTSGVESDVHQVSALAAWLGDLPTLLLTQAVTLFVLCSVTVQMLWNREWRQTASSLIALMAGYAAAWGVSSLISAVGPEALVRGLWSVAGGENGVLLPDVYAGLGAFLSAAGPRRLRPTVRWGWNALWTTAVVLIVCSTNSLGGVLVSLALGRAVGLAARLAVGTQNKGAWGPAVAHALADVGIETASLTRRDADPHDPNALSANIADDLSVSSRIYDAEAADGARYVVSVLDAQAHTSGYMAQLWQWIKLSGVSVRHDRTVRDAVRHHQTMLLTLRDAGLAAMRPYAICEQGESAILVLDAEPAAVPALRADEADGGDTRLSDDDLTAYLRYLDAAHRRGITHHNIAPECLARMADGTPMICGWQNGDVASSPANVAIDRMQMLTLLAALAGVERAIGAARRVWDDRTLAALVPFVQQVAVPRATRSLPGFGKRMHRDLRDALGALVPQDVTASMPEVTLTRFSVRSFLAIALLVVALLVIVTQLNMEQVIAAMRGANPWMAVLCFLCGTLTWVGSGISLGAFIDRDRRDPVGILMSQAASSFTSVSMPAGVGPAFVNLQYLRHIGYSNSLATAVMSAVLALQAVATVVLVVVIGLFTGSGTFSGTIPTNALVMIGSALVVLVVAAMAIPRLRRVVVDRLLPIVATYARQLADLLTRPRQLAVGTLGALIQTFAFGLAFWSALMAFGWRTNVFETTFVFLLANTLGSAVPTPGGLGAVEAALMAGFGAAGVPSAIALSATLVYRVATYWLRIPLGALAMQWLDRRHLV</sequence>
<evidence type="ECO:0000313" key="7">
    <source>
        <dbReference type="EMBL" id="NMM99945.1"/>
    </source>
</evidence>
<dbReference type="Pfam" id="PF03706">
    <property type="entry name" value="LPG_synthase_TM"/>
    <property type="match status" value="1"/>
</dbReference>
<feature type="transmembrane region" description="Helical" evidence="6">
    <location>
        <begin position="68"/>
        <end position="90"/>
    </location>
</feature>
<evidence type="ECO:0000313" key="8">
    <source>
        <dbReference type="Proteomes" id="UP000588277"/>
    </source>
</evidence>
<feature type="transmembrane region" description="Helical" evidence="6">
    <location>
        <begin position="708"/>
        <end position="730"/>
    </location>
</feature>
<feature type="transmembrane region" description="Helical" evidence="6">
    <location>
        <begin position="515"/>
        <end position="534"/>
    </location>
</feature>
<dbReference type="NCBIfam" id="TIGR00374">
    <property type="entry name" value="flippase-like domain"/>
    <property type="match status" value="1"/>
</dbReference>
<name>A0A7Y0HX62_9BIFI</name>
<dbReference type="GO" id="GO:0005886">
    <property type="term" value="C:plasma membrane"/>
    <property type="evidence" value="ECO:0007669"/>
    <property type="project" value="UniProtKB-SubCell"/>
</dbReference>
<dbReference type="AlphaFoldDB" id="A0A7Y0HX62"/>